<name>A0A4Y2NPK0_ARAVE</name>
<sequence length="160" mass="17691">MKGSAHLESAKKGLITISKCPDGDDLVLRLELRRISAKYEKVLRSLGQNPPPTQKLPELVGTVVNNLPKERVETNEGGSLLGRTPPPQGKPDTLLMTDLRDQERVEISNIERNSAPTLEGNGLQFCLTEHQELEEQEALKLASIAAVRKMLSEKIMDLSK</sequence>
<reference evidence="2 3" key="1">
    <citation type="journal article" date="2019" name="Sci. Rep.">
        <title>Orb-weaving spider Araneus ventricosus genome elucidates the spidroin gene catalogue.</title>
        <authorList>
            <person name="Kono N."/>
            <person name="Nakamura H."/>
            <person name="Ohtoshi R."/>
            <person name="Moran D.A.P."/>
            <person name="Shinohara A."/>
            <person name="Yoshida Y."/>
            <person name="Fujiwara M."/>
            <person name="Mori M."/>
            <person name="Tomita M."/>
            <person name="Arakawa K."/>
        </authorList>
    </citation>
    <scope>NUCLEOTIDE SEQUENCE [LARGE SCALE GENOMIC DNA]</scope>
</reference>
<evidence type="ECO:0000313" key="2">
    <source>
        <dbReference type="EMBL" id="GBN39656.1"/>
    </source>
</evidence>
<protein>
    <submittedName>
        <fullName evidence="2">Uncharacterized protein</fullName>
    </submittedName>
</protein>
<dbReference type="AlphaFoldDB" id="A0A4Y2NPK0"/>
<feature type="region of interest" description="Disordered" evidence="1">
    <location>
        <begin position="72"/>
        <end position="91"/>
    </location>
</feature>
<gene>
    <name evidence="2" type="ORF">AVEN_114658_1</name>
</gene>
<dbReference type="Proteomes" id="UP000499080">
    <property type="component" value="Unassembled WGS sequence"/>
</dbReference>
<proteinExistence type="predicted"/>
<accession>A0A4Y2NPK0</accession>
<dbReference type="EMBL" id="BGPR01009385">
    <property type="protein sequence ID" value="GBN39656.1"/>
    <property type="molecule type" value="Genomic_DNA"/>
</dbReference>
<evidence type="ECO:0000256" key="1">
    <source>
        <dbReference type="SAM" id="MobiDB-lite"/>
    </source>
</evidence>
<evidence type="ECO:0000313" key="3">
    <source>
        <dbReference type="Proteomes" id="UP000499080"/>
    </source>
</evidence>
<keyword evidence="3" id="KW-1185">Reference proteome</keyword>
<comment type="caution">
    <text evidence="2">The sequence shown here is derived from an EMBL/GenBank/DDBJ whole genome shotgun (WGS) entry which is preliminary data.</text>
</comment>
<organism evidence="2 3">
    <name type="scientific">Araneus ventricosus</name>
    <name type="common">Orbweaver spider</name>
    <name type="synonym">Epeira ventricosa</name>
    <dbReference type="NCBI Taxonomy" id="182803"/>
    <lineage>
        <taxon>Eukaryota</taxon>
        <taxon>Metazoa</taxon>
        <taxon>Ecdysozoa</taxon>
        <taxon>Arthropoda</taxon>
        <taxon>Chelicerata</taxon>
        <taxon>Arachnida</taxon>
        <taxon>Araneae</taxon>
        <taxon>Araneomorphae</taxon>
        <taxon>Entelegynae</taxon>
        <taxon>Araneoidea</taxon>
        <taxon>Araneidae</taxon>
        <taxon>Araneus</taxon>
    </lineage>
</organism>